<reference evidence="3 4" key="1">
    <citation type="submission" date="2015-08" db="EMBL/GenBank/DDBJ databases">
        <title>Genomes of Isolates from Cabo Rojo, PR.</title>
        <authorList>
            <person name="Sanchez-Nieves R.L."/>
            <person name="Montalvo-Rodriguez R."/>
        </authorList>
    </citation>
    <scope>NUCLEOTIDE SEQUENCE [LARGE SCALE GENOMIC DNA]</scope>
    <source>
        <strain evidence="3 4">SL3</strain>
    </source>
</reference>
<keyword evidence="4" id="KW-1185">Reference proteome</keyword>
<dbReference type="NCBIfam" id="TIGR03309">
    <property type="entry name" value="matur_yqeB"/>
    <property type="match status" value="1"/>
</dbReference>
<dbReference type="OrthoDB" id="33067at2157"/>
<evidence type="ECO:0000259" key="2">
    <source>
        <dbReference type="Pfam" id="PF13478"/>
    </source>
</evidence>
<organism evidence="3 4">
    <name type="scientific">Haloarcula rubripromontorii</name>
    <dbReference type="NCBI Taxonomy" id="1705562"/>
    <lineage>
        <taxon>Archaea</taxon>
        <taxon>Methanobacteriati</taxon>
        <taxon>Methanobacteriota</taxon>
        <taxon>Stenosarchaea group</taxon>
        <taxon>Halobacteria</taxon>
        <taxon>Halobacteriales</taxon>
        <taxon>Haloarculaceae</taxon>
        <taxon>Haloarcula</taxon>
    </lineage>
</organism>
<gene>
    <name evidence="3" type="ORF">AMS69_14705</name>
</gene>
<comment type="caution">
    <text evidence="3">The sequence shown here is derived from an EMBL/GenBank/DDBJ whole genome shotgun (WGS) entry which is preliminary data.</text>
</comment>
<dbReference type="RefSeq" id="WP_053968799.1">
    <property type="nucleotide sequence ID" value="NZ_LIUF01000004.1"/>
</dbReference>
<dbReference type="AlphaFoldDB" id="A0A0M9AJ98"/>
<dbReference type="STRING" id="1705562.AMS69_14705"/>
<dbReference type="InterPro" id="IPR027051">
    <property type="entry name" value="XdhC_Rossmann_dom"/>
</dbReference>
<dbReference type="Proteomes" id="UP000037729">
    <property type="component" value="Unassembled WGS sequence"/>
</dbReference>
<name>A0A0M9AJ98_9EURY</name>
<dbReference type="InterPro" id="IPR003777">
    <property type="entry name" value="XdhC_CoxI"/>
</dbReference>
<proteinExistence type="predicted"/>
<evidence type="ECO:0000259" key="1">
    <source>
        <dbReference type="Pfam" id="PF02625"/>
    </source>
</evidence>
<sequence>MSLFERLDELAAKGEPATLLTIVRKDGSAPRDVGDKMIVTGDDEYGTIGGGTVEHLAVQDARSVLSGADDPGVRTYELEPGGNTGMVCGGEMDVFIDRVRGQARLYIAGGGHIGVELAPLAERLGYAVTVVDDREAYADPGQFPDDTDVIHGDYGDVLGDLPMGTETAVAVATRSGTFDQEAVAAALDGGAGYVGLVASETKADHVLDSLVESGYARRDLSRVRTPVGLDLGGSGPAAVALSILAEVTMDRHDATGERATRLNLDDLVVVRGGGDLGSGVVYRLKQAGFPVIVTEVEQPTVVRRAVAFGAALYEDEVTVEGVTGRAAADIDETLELLADDVVPVLVDPEAAVADELDATVLVDAIMAKGTFDTGTRRSDADVVVGMGPGFEAGESVDAVVETDRGHELGRVFYEGTASEYDGEPGERRGYTHERVLRAPTDGEWTPTVAIGDTVTAGDVVGTVGDRPVETEIDGLVRGLVHADLSVSEGTKLGDVDPRGESVDPTKISDKALCLGGGVLEAVLRLQ</sequence>
<dbReference type="InterPro" id="IPR052698">
    <property type="entry name" value="MoCofactor_Util/Proc"/>
</dbReference>
<dbReference type="Gene3D" id="3.40.630.10">
    <property type="entry name" value="Zn peptidases"/>
    <property type="match status" value="1"/>
</dbReference>
<protein>
    <submittedName>
        <fullName evidence="3">Xanthine dehydrogenase</fullName>
    </submittedName>
</protein>
<accession>A0A0M9AJ98</accession>
<dbReference type="Pfam" id="PF02625">
    <property type="entry name" value="XdhC_CoxI"/>
    <property type="match status" value="1"/>
</dbReference>
<dbReference type="Gene3D" id="3.40.50.720">
    <property type="entry name" value="NAD(P)-binding Rossmann-like Domain"/>
    <property type="match status" value="1"/>
</dbReference>
<dbReference type="EMBL" id="LIUF01000004">
    <property type="protein sequence ID" value="KOX92588.1"/>
    <property type="molecule type" value="Genomic_DNA"/>
</dbReference>
<dbReference type="InterPro" id="IPR017695">
    <property type="entry name" value="Se-dep_Mo_hydrolase_YqeB"/>
</dbReference>
<feature type="domain" description="XdhC- CoxI" evidence="1">
    <location>
        <begin position="11"/>
        <end position="67"/>
    </location>
</feature>
<dbReference type="PATRIC" id="fig|1705562.3.peg.3558"/>
<dbReference type="Pfam" id="PF13478">
    <property type="entry name" value="XdhC_C"/>
    <property type="match status" value="1"/>
</dbReference>
<dbReference type="PANTHER" id="PTHR30388:SF6">
    <property type="entry name" value="XANTHINE DEHYDROGENASE SUBUNIT A-RELATED"/>
    <property type="match status" value="1"/>
</dbReference>
<evidence type="ECO:0000313" key="4">
    <source>
        <dbReference type="Proteomes" id="UP000037729"/>
    </source>
</evidence>
<dbReference type="PANTHER" id="PTHR30388">
    <property type="entry name" value="ALDEHYDE OXIDOREDUCTASE MOLYBDENUM COFACTOR ASSEMBLY PROTEIN"/>
    <property type="match status" value="1"/>
</dbReference>
<evidence type="ECO:0000313" key="3">
    <source>
        <dbReference type="EMBL" id="KOX92588.1"/>
    </source>
</evidence>
<feature type="domain" description="XdhC Rossmann" evidence="2">
    <location>
        <begin position="105"/>
        <end position="247"/>
    </location>
</feature>